<gene>
    <name evidence="2" type="ORF">ACFPET_19815</name>
</gene>
<evidence type="ECO:0000313" key="2">
    <source>
        <dbReference type="EMBL" id="MFC4337448.1"/>
    </source>
</evidence>
<feature type="region of interest" description="Disordered" evidence="1">
    <location>
        <begin position="201"/>
        <end position="411"/>
    </location>
</feature>
<dbReference type="Proteomes" id="UP001595823">
    <property type="component" value="Unassembled WGS sequence"/>
</dbReference>
<evidence type="ECO:0000256" key="1">
    <source>
        <dbReference type="SAM" id="MobiDB-lite"/>
    </source>
</evidence>
<feature type="compositionally biased region" description="Polar residues" evidence="1">
    <location>
        <begin position="316"/>
        <end position="326"/>
    </location>
</feature>
<name>A0ABV8U458_9ACTN</name>
<proteinExistence type="predicted"/>
<comment type="caution">
    <text evidence="2">The sequence shown here is derived from an EMBL/GenBank/DDBJ whole genome shotgun (WGS) entry which is preliminary data.</text>
</comment>
<protein>
    <submittedName>
        <fullName evidence="2">WXG100 family type VII secretion target</fullName>
    </submittedName>
</protein>
<organism evidence="2 3">
    <name type="scientific">Salininema proteolyticum</name>
    <dbReference type="NCBI Taxonomy" id="1607685"/>
    <lineage>
        <taxon>Bacteria</taxon>
        <taxon>Bacillati</taxon>
        <taxon>Actinomycetota</taxon>
        <taxon>Actinomycetes</taxon>
        <taxon>Glycomycetales</taxon>
        <taxon>Glycomycetaceae</taxon>
        <taxon>Salininema</taxon>
    </lineage>
</organism>
<feature type="compositionally biased region" description="Basic and acidic residues" evidence="1">
    <location>
        <begin position="221"/>
        <end position="235"/>
    </location>
</feature>
<dbReference type="RefSeq" id="WP_380624453.1">
    <property type="nucleotide sequence ID" value="NZ_JBHSDK010000033.1"/>
</dbReference>
<accession>A0ABV8U458</accession>
<feature type="compositionally biased region" description="Polar residues" evidence="1">
    <location>
        <begin position="238"/>
        <end position="247"/>
    </location>
</feature>
<dbReference type="EMBL" id="JBHSDK010000033">
    <property type="protein sequence ID" value="MFC4337448.1"/>
    <property type="molecule type" value="Genomic_DNA"/>
</dbReference>
<reference evidence="3" key="1">
    <citation type="journal article" date="2019" name="Int. J. Syst. Evol. Microbiol.">
        <title>The Global Catalogue of Microorganisms (GCM) 10K type strain sequencing project: providing services to taxonomists for standard genome sequencing and annotation.</title>
        <authorList>
            <consortium name="The Broad Institute Genomics Platform"/>
            <consortium name="The Broad Institute Genome Sequencing Center for Infectious Disease"/>
            <person name="Wu L."/>
            <person name="Ma J."/>
        </authorList>
    </citation>
    <scope>NUCLEOTIDE SEQUENCE [LARGE SCALE GENOMIC DNA]</scope>
    <source>
        <strain evidence="3">IBRC-M 10908</strain>
    </source>
</reference>
<keyword evidence="3" id="KW-1185">Reference proteome</keyword>
<feature type="compositionally biased region" description="Low complexity" evidence="1">
    <location>
        <begin position="356"/>
        <end position="373"/>
    </location>
</feature>
<dbReference type="InterPro" id="IPR036689">
    <property type="entry name" value="ESAT-6-like_sf"/>
</dbReference>
<evidence type="ECO:0000313" key="3">
    <source>
        <dbReference type="Proteomes" id="UP001595823"/>
    </source>
</evidence>
<dbReference type="Gene3D" id="1.10.287.1060">
    <property type="entry name" value="ESAT-6-like"/>
    <property type="match status" value="1"/>
</dbReference>
<sequence length="411" mass="45484">MTIEQSSGSGYGFDHYRENYSHEELWDQLMSANSEAIAHTGLMWRRAGEGIEGFANELNQNMATLREFWTGTASDSFAEAMLEFYDYLGRKARYFKGVETDKFDRIQSAITEAHSKAKEQGDYGEFSLNPAYNLGFHDFCTGVYGDDYQKKKQFKESKALGEWEAYKSDRHDRVAQIVADLGSVYAEYKFTISQERVEDDVKPTGLASRNPYERPGSGLVTDDRRPNQETNRDEPVQSDETPTADSSQTDDRNDEDDDMPQAWDFTTYDDLDTDPSAGLASATPAPPKMGLFGNIVTPNPAGGAPTIPGPVEGSFATGNTATNNLRPSVGTQAGGQGQPGGRNPQAAARNDRNAGPSRNSSQAAPSRSAPASGRRPHTDPEDEDGEQKKRRRMFEDQFSFGVYLDPEEYDD</sequence>
<dbReference type="SUPFAM" id="SSF140453">
    <property type="entry name" value="EsxAB dimer-like"/>
    <property type="match status" value="1"/>
</dbReference>